<keyword evidence="1" id="KW-0812">Transmembrane</keyword>
<evidence type="ECO:0000256" key="1">
    <source>
        <dbReference type="SAM" id="Phobius"/>
    </source>
</evidence>
<gene>
    <name evidence="4" type="ordered locus">MLP_47290</name>
</gene>
<dbReference type="Pfam" id="PF20990">
    <property type="entry name" value="DUF2207_C"/>
    <property type="match status" value="1"/>
</dbReference>
<feature type="transmembrane region" description="Helical" evidence="1">
    <location>
        <begin position="261"/>
        <end position="280"/>
    </location>
</feature>
<evidence type="ECO:0000313" key="4">
    <source>
        <dbReference type="EMBL" id="BAK37743.1"/>
    </source>
</evidence>
<evidence type="ECO:0000259" key="2">
    <source>
        <dbReference type="Pfam" id="PF09972"/>
    </source>
</evidence>
<evidence type="ECO:0000259" key="3">
    <source>
        <dbReference type="Pfam" id="PF20990"/>
    </source>
</evidence>
<dbReference type="Pfam" id="PF09972">
    <property type="entry name" value="DUF2207"/>
    <property type="match status" value="1"/>
</dbReference>
<feature type="domain" description="DUF2207" evidence="2">
    <location>
        <begin position="59"/>
        <end position="235"/>
    </location>
</feature>
<protein>
    <recommendedName>
        <fullName evidence="6">DUF2207 domain-containing protein</fullName>
    </recommendedName>
</protein>
<feature type="transmembrane region" description="Helical" evidence="1">
    <location>
        <begin position="21"/>
        <end position="44"/>
    </location>
</feature>
<dbReference type="KEGG" id="mph:MLP_47290"/>
<keyword evidence="1" id="KW-0472">Membrane</keyword>
<feature type="transmembrane region" description="Helical" evidence="1">
    <location>
        <begin position="449"/>
        <end position="467"/>
    </location>
</feature>
<feature type="domain" description="Predicted membrane protein YciQ-like C-terminal" evidence="3">
    <location>
        <begin position="315"/>
        <end position="551"/>
    </location>
</feature>
<proteinExistence type="predicted"/>
<accession>F5XF05</accession>
<dbReference type="STRING" id="1032480.MLP_47290"/>
<dbReference type="AlphaFoldDB" id="F5XF05"/>
<evidence type="ECO:0000313" key="5">
    <source>
        <dbReference type="Proteomes" id="UP000007947"/>
    </source>
</evidence>
<keyword evidence="1" id="KW-1133">Transmembrane helix</keyword>
<reference evidence="4 5" key="1">
    <citation type="submission" date="2011-05" db="EMBL/GenBank/DDBJ databases">
        <title>Whole genome sequence of Microlunatus phosphovorus NM-1.</title>
        <authorList>
            <person name="Hosoyama A."/>
            <person name="Sasaki K."/>
            <person name="Harada T."/>
            <person name="Igarashi R."/>
            <person name="Kawakoshi A."/>
            <person name="Sasagawa M."/>
            <person name="Fukada J."/>
            <person name="Nakamura S."/>
            <person name="Katano Y."/>
            <person name="Hanada S."/>
            <person name="Kamagata Y."/>
            <person name="Nakamura N."/>
            <person name="Yamazaki S."/>
            <person name="Fujita N."/>
        </authorList>
    </citation>
    <scope>NUCLEOTIDE SEQUENCE [LARGE SCALE GENOMIC DNA]</scope>
    <source>
        <strain evidence="5">ATCC 700054 / DSM 10555 / JCM 9379 / NBRC 101784 / NCIMB 13414 / VKM Ac-1990 / NM-1</strain>
    </source>
</reference>
<dbReference type="EMBL" id="AP012204">
    <property type="protein sequence ID" value="BAK37743.1"/>
    <property type="molecule type" value="Genomic_DNA"/>
</dbReference>
<sequence length="598" mass="62858">MPEIITSDRVPARGVARPTRALPALARAIVLPIVAVLVLAGLLIGPGTPTARADGTAADFTVTANLGLDGTLTVRQDITFSTVPAEAQQTFETQQDVLGDRRYTYDVSGFQATAGRQPVEPTVKVSGGRLTTVSFPTNGSKQVSLEYTVVGAVIATPEGTALAWPLLQGFDSTVSEFSATVAIPVPFSFVECNAGSPSSEVPCTFAAAGTEDARQPTFRDGPRGPGEFVQVRIGFPAGALESNQQLEDVWTLARAFSAKPLPLALALGLLVLGAAALFALHRRAGVDAGAGTEVSKAAEFVPVGPGQTEFRVLGNVRPGHVGTVADERVDPIDVTATLIDLAVHGHLLITELPRANEFAPTDWTLTRTDSDVSNLHPFELALLAGVTGPLDGAGSGGAGGAAAGVAGVKVSELPSRVYESVNAVQDSLYDEVVAYGWFERRPDATRNRWTQLAIGGLVGSVVITALLAAFTTFGLIGLALIVLALGLMFVAQEMPARTKSGAALLAGLGVLRSDLMSHPTNQLPPGRELSEISELLPYAVVLGGHQRWLDAIVASDEDEHEDRFDLGWYHGPEGWHLHHLPDSLKNFITTVSGELFAR</sequence>
<dbReference type="InterPro" id="IPR048389">
    <property type="entry name" value="YciQ-like_C"/>
</dbReference>
<keyword evidence="5" id="KW-1185">Reference proteome</keyword>
<dbReference type="Proteomes" id="UP000007947">
    <property type="component" value="Chromosome"/>
</dbReference>
<evidence type="ECO:0008006" key="6">
    <source>
        <dbReference type="Google" id="ProtNLM"/>
    </source>
</evidence>
<dbReference type="InterPro" id="IPR018702">
    <property type="entry name" value="DUF2207"/>
</dbReference>
<dbReference type="RefSeq" id="WP_013865569.1">
    <property type="nucleotide sequence ID" value="NC_015635.1"/>
</dbReference>
<name>F5XF05_MICPN</name>
<organism evidence="4 5">
    <name type="scientific">Microlunatus phosphovorus (strain ATCC 700054 / DSM 10555 / JCM 9379 / NBRC 101784 / NCIMB 13414 / VKM Ac-1990 / NM-1)</name>
    <dbReference type="NCBI Taxonomy" id="1032480"/>
    <lineage>
        <taxon>Bacteria</taxon>
        <taxon>Bacillati</taxon>
        <taxon>Actinomycetota</taxon>
        <taxon>Actinomycetes</taxon>
        <taxon>Propionibacteriales</taxon>
        <taxon>Propionibacteriaceae</taxon>
        <taxon>Microlunatus</taxon>
    </lineage>
</organism>
<feature type="transmembrane region" description="Helical" evidence="1">
    <location>
        <begin position="473"/>
        <end position="491"/>
    </location>
</feature>
<dbReference type="HOGENOM" id="CLU_015045_0_0_11"/>
<dbReference type="eggNOG" id="COG4907">
    <property type="taxonomic scope" value="Bacteria"/>
</dbReference>